<reference evidence="2 3" key="1">
    <citation type="submission" date="2021-06" db="EMBL/GenBank/DDBJ databases">
        <authorList>
            <person name="Palmer J.M."/>
        </authorList>
    </citation>
    <scope>NUCLEOTIDE SEQUENCE [LARGE SCALE GENOMIC DNA]</scope>
    <source>
        <strain evidence="2 3">XC_2019</strain>
        <tissue evidence="2">Muscle</tissue>
    </source>
</reference>
<sequence length="93" mass="10369">LETFTATFMGTYVVLVSRYYQTGSSMFFPVCPDGERQTDGTDASRKRDARSSAGHHKSEDTSDSREDEAAVSLFLATFCFVPSSCNYQRDFLA</sequence>
<name>A0ABV0Q954_9TELE</name>
<evidence type="ECO:0000256" key="1">
    <source>
        <dbReference type="SAM" id="MobiDB-lite"/>
    </source>
</evidence>
<keyword evidence="3" id="KW-1185">Reference proteome</keyword>
<feature type="region of interest" description="Disordered" evidence="1">
    <location>
        <begin position="30"/>
        <end position="65"/>
    </location>
</feature>
<feature type="compositionally biased region" description="Basic and acidic residues" evidence="1">
    <location>
        <begin position="33"/>
        <end position="65"/>
    </location>
</feature>
<protein>
    <submittedName>
        <fullName evidence="2">Uncharacterized protein</fullName>
    </submittedName>
</protein>
<organism evidence="2 3">
    <name type="scientific">Xenoophorus captivus</name>
    <dbReference type="NCBI Taxonomy" id="1517983"/>
    <lineage>
        <taxon>Eukaryota</taxon>
        <taxon>Metazoa</taxon>
        <taxon>Chordata</taxon>
        <taxon>Craniata</taxon>
        <taxon>Vertebrata</taxon>
        <taxon>Euteleostomi</taxon>
        <taxon>Actinopterygii</taxon>
        <taxon>Neopterygii</taxon>
        <taxon>Teleostei</taxon>
        <taxon>Neoteleostei</taxon>
        <taxon>Acanthomorphata</taxon>
        <taxon>Ovalentaria</taxon>
        <taxon>Atherinomorphae</taxon>
        <taxon>Cyprinodontiformes</taxon>
        <taxon>Goodeidae</taxon>
        <taxon>Xenoophorus</taxon>
    </lineage>
</organism>
<proteinExistence type="predicted"/>
<evidence type="ECO:0000313" key="2">
    <source>
        <dbReference type="EMBL" id="MEQ2192317.1"/>
    </source>
</evidence>
<accession>A0ABV0Q954</accession>
<dbReference type="Proteomes" id="UP001434883">
    <property type="component" value="Unassembled WGS sequence"/>
</dbReference>
<comment type="caution">
    <text evidence="2">The sequence shown here is derived from an EMBL/GenBank/DDBJ whole genome shotgun (WGS) entry which is preliminary data.</text>
</comment>
<feature type="non-terminal residue" evidence="2">
    <location>
        <position position="1"/>
    </location>
</feature>
<evidence type="ECO:0000313" key="3">
    <source>
        <dbReference type="Proteomes" id="UP001434883"/>
    </source>
</evidence>
<dbReference type="EMBL" id="JAHRIN010002207">
    <property type="protein sequence ID" value="MEQ2192317.1"/>
    <property type="molecule type" value="Genomic_DNA"/>
</dbReference>
<gene>
    <name evidence="2" type="ORF">XENOCAPTIV_009963</name>
</gene>